<keyword evidence="2" id="KW-0645">Protease</keyword>
<feature type="domain" description="Peptidase S9 prolyl oligopeptidase catalytic" evidence="4">
    <location>
        <begin position="457"/>
        <end position="656"/>
    </location>
</feature>
<dbReference type="InterPro" id="IPR011042">
    <property type="entry name" value="6-blade_b-propeller_TolB-like"/>
</dbReference>
<reference evidence="5" key="1">
    <citation type="submission" date="2021-12" db="EMBL/GenBank/DDBJ databases">
        <authorList>
            <person name="Ulrich A."/>
        </authorList>
    </citation>
    <scope>NUCLEOTIDE SEQUENCE</scope>
    <source>
        <strain evidence="5">A1P009</strain>
    </source>
</reference>
<feature type="signal peptide" evidence="3">
    <location>
        <begin position="1"/>
        <end position="20"/>
    </location>
</feature>
<evidence type="ECO:0000256" key="3">
    <source>
        <dbReference type="SAM" id="SignalP"/>
    </source>
</evidence>
<proteinExistence type="predicted"/>
<keyword evidence="1" id="KW-0378">Hydrolase</keyword>
<reference evidence="5" key="2">
    <citation type="journal article" date="2022" name="Syst. Appl. Microbiol.">
        <title>Physiological and genomic characterisation of Luteimonas fraxinea sp. nov., a bacterial species associated with trees tolerant to ash dieback.</title>
        <authorList>
            <person name="Ulrich K."/>
            <person name="Becker R."/>
            <person name="Behrendt U."/>
            <person name="Kube M."/>
            <person name="Schneck V."/>
            <person name="Ulrich A."/>
        </authorList>
    </citation>
    <scope>NUCLEOTIDE SEQUENCE</scope>
    <source>
        <strain evidence="5">A1P009</strain>
    </source>
</reference>
<keyword evidence="6" id="KW-1185">Reference proteome</keyword>
<sequence>MIRSLLLSCALLSLAPLASAQAPTTHAHVPTPQDIAALAAVDDPQISPDGRKIAYTVGTPRADGKPPRTQLWRVAFDGDAAPRVIPTPAEASDRQPRWSRDGKQLLFLSDRPVPGGQTLGANQVWRVAADGTQATLLTRAATDVATFDLSADGRRLAWIATDAPSHADAARIAAKDDAVVVEQPTRFSRVWLQDLETGAARVLTPTGMQIHDLAWSPDGRTLALRRSTGTTLNDFWYDSAVVLLDVDSGRIGDVLEPHASAHPLQWSPDGTRLLYGRLGAHGMVATPIVRNIARGTQVALGESWPGTLWLARWQTDTTLLGQGQRGIRGALLQLDASSGAATELAQPQIPYRSFTASADGRIAYLGLRDDSPGNVWTWDGTRLAQRSDHQPQVADWALGRVRELEWASSRDGRAISGLLVTPSDWDGATPLPTLVQIHGGPAWAWWSGWQGSWHEWAQLLATRGYAVLLPNPRGSEGHGSAFAELARGDWGDGPLQDVLDGVDLLEAEGVIDPKRLAIGGWSYGGYLSAWAVARSDRFRTAIVGAGVLDLASAALTNDVPDYLPGYFGDPLHERRTYDAQSPVHHAKDVRVPVLLLHGEADARVPLSQAQMFHRALRFNGTPVELVTYPRGPHWFHEQAHEIDLQQRVVDWLDRSLR</sequence>
<dbReference type="PANTHER" id="PTHR42776">
    <property type="entry name" value="SERINE PEPTIDASE S9 FAMILY MEMBER"/>
    <property type="match status" value="1"/>
</dbReference>
<name>A0ABS8UF35_9GAMM</name>
<dbReference type="Gene3D" id="2.120.10.30">
    <property type="entry name" value="TolB, C-terminal domain"/>
    <property type="match status" value="2"/>
</dbReference>
<dbReference type="Pfam" id="PF00326">
    <property type="entry name" value="Peptidase_S9"/>
    <property type="match status" value="1"/>
</dbReference>
<dbReference type="InterPro" id="IPR029058">
    <property type="entry name" value="AB_hydrolase_fold"/>
</dbReference>
<protein>
    <submittedName>
        <fullName evidence="5">S9 family peptidase</fullName>
    </submittedName>
</protein>
<dbReference type="EMBL" id="JAJQKU010000003">
    <property type="protein sequence ID" value="MCD9097351.1"/>
    <property type="molecule type" value="Genomic_DNA"/>
</dbReference>
<accession>A0ABS8UF35</accession>
<dbReference type="Proteomes" id="UP001430360">
    <property type="component" value="Unassembled WGS sequence"/>
</dbReference>
<dbReference type="SUPFAM" id="SSF82171">
    <property type="entry name" value="DPP6 N-terminal domain-like"/>
    <property type="match status" value="1"/>
</dbReference>
<dbReference type="RefSeq" id="WP_232136382.1">
    <property type="nucleotide sequence ID" value="NZ_CP089507.1"/>
</dbReference>
<evidence type="ECO:0000259" key="4">
    <source>
        <dbReference type="Pfam" id="PF00326"/>
    </source>
</evidence>
<keyword evidence="2" id="KW-0720">Serine protease</keyword>
<evidence type="ECO:0000313" key="6">
    <source>
        <dbReference type="Proteomes" id="UP001430360"/>
    </source>
</evidence>
<dbReference type="PANTHER" id="PTHR42776:SF27">
    <property type="entry name" value="DIPEPTIDYL PEPTIDASE FAMILY MEMBER 6"/>
    <property type="match status" value="1"/>
</dbReference>
<dbReference type="InterPro" id="IPR001375">
    <property type="entry name" value="Peptidase_S9_cat"/>
</dbReference>
<evidence type="ECO:0000313" key="5">
    <source>
        <dbReference type="EMBL" id="MCD9097351.1"/>
    </source>
</evidence>
<organism evidence="5 6">
    <name type="scientific">Luteimonas fraxinea</name>
    <dbReference type="NCBI Taxonomy" id="2901869"/>
    <lineage>
        <taxon>Bacteria</taxon>
        <taxon>Pseudomonadati</taxon>
        <taxon>Pseudomonadota</taxon>
        <taxon>Gammaproteobacteria</taxon>
        <taxon>Lysobacterales</taxon>
        <taxon>Lysobacteraceae</taxon>
        <taxon>Luteimonas</taxon>
    </lineage>
</organism>
<dbReference type="Gene3D" id="3.40.50.1820">
    <property type="entry name" value="alpha/beta hydrolase"/>
    <property type="match status" value="1"/>
</dbReference>
<gene>
    <name evidence="5" type="ORF">LTT95_10420</name>
</gene>
<feature type="chain" id="PRO_5045173388" evidence="3">
    <location>
        <begin position="21"/>
        <end position="657"/>
    </location>
</feature>
<dbReference type="SUPFAM" id="SSF53474">
    <property type="entry name" value="alpha/beta-Hydrolases"/>
    <property type="match status" value="1"/>
</dbReference>
<keyword evidence="3" id="KW-0732">Signal</keyword>
<comment type="caution">
    <text evidence="5">The sequence shown here is derived from an EMBL/GenBank/DDBJ whole genome shotgun (WGS) entry which is preliminary data.</text>
</comment>
<dbReference type="InterPro" id="IPR011659">
    <property type="entry name" value="WD40"/>
</dbReference>
<evidence type="ECO:0000256" key="1">
    <source>
        <dbReference type="ARBA" id="ARBA00022801"/>
    </source>
</evidence>
<evidence type="ECO:0000256" key="2">
    <source>
        <dbReference type="ARBA" id="ARBA00022825"/>
    </source>
</evidence>
<dbReference type="Pfam" id="PF07676">
    <property type="entry name" value="PD40"/>
    <property type="match status" value="2"/>
</dbReference>